<protein>
    <submittedName>
        <fullName evidence="3">ZP domain-containing protein</fullName>
    </submittedName>
</protein>
<reference evidence="1 2" key="2">
    <citation type="submission" date="2018-11" db="EMBL/GenBank/DDBJ databases">
        <authorList>
            <consortium name="Pathogen Informatics"/>
        </authorList>
    </citation>
    <scope>NUCLEOTIDE SEQUENCE [LARGE SCALE GENOMIC DNA]</scope>
</reference>
<sequence>MYLRRRDAVVCDSSITFQNGKVLEISFRFLAHPQYDVLVQLLYNFDGCVGVENTDILVDNLSENNFYALSDRIHHSEYFIQHVEMNADDTYFVVFRPRIN</sequence>
<evidence type="ECO:0000313" key="3">
    <source>
        <dbReference type="WBParaSite" id="TTAC_0000433201-mRNA-1"/>
    </source>
</evidence>
<name>A0A0R3WU92_HYDTA</name>
<proteinExistence type="predicted"/>
<evidence type="ECO:0000313" key="1">
    <source>
        <dbReference type="EMBL" id="VDM24671.1"/>
    </source>
</evidence>
<dbReference type="WBParaSite" id="TTAC_0000433201-mRNA-1">
    <property type="protein sequence ID" value="TTAC_0000433201-mRNA-1"/>
    <property type="gene ID" value="TTAC_0000433201"/>
</dbReference>
<dbReference type="AlphaFoldDB" id="A0A0R3WU92"/>
<gene>
    <name evidence="1" type="ORF">TTAC_LOCUS4318</name>
</gene>
<evidence type="ECO:0000313" key="2">
    <source>
        <dbReference type="Proteomes" id="UP000274429"/>
    </source>
</evidence>
<dbReference type="EMBL" id="UYWX01004141">
    <property type="protein sequence ID" value="VDM24671.1"/>
    <property type="molecule type" value="Genomic_DNA"/>
</dbReference>
<accession>A0A0R3WU92</accession>
<keyword evidence="2" id="KW-1185">Reference proteome</keyword>
<reference evidence="3" key="1">
    <citation type="submission" date="2017-02" db="UniProtKB">
        <authorList>
            <consortium name="WormBaseParasite"/>
        </authorList>
    </citation>
    <scope>IDENTIFICATION</scope>
</reference>
<organism evidence="3">
    <name type="scientific">Hydatigena taeniaeformis</name>
    <name type="common">Feline tapeworm</name>
    <name type="synonym">Taenia taeniaeformis</name>
    <dbReference type="NCBI Taxonomy" id="6205"/>
    <lineage>
        <taxon>Eukaryota</taxon>
        <taxon>Metazoa</taxon>
        <taxon>Spiralia</taxon>
        <taxon>Lophotrochozoa</taxon>
        <taxon>Platyhelminthes</taxon>
        <taxon>Cestoda</taxon>
        <taxon>Eucestoda</taxon>
        <taxon>Cyclophyllidea</taxon>
        <taxon>Taeniidae</taxon>
        <taxon>Hydatigera</taxon>
    </lineage>
</organism>
<dbReference type="Proteomes" id="UP000274429">
    <property type="component" value="Unassembled WGS sequence"/>
</dbReference>